<comment type="caution">
    <text evidence="2">The sequence shown here is derived from an EMBL/GenBank/DDBJ whole genome shotgun (WGS) entry which is preliminary data.</text>
</comment>
<gene>
    <name evidence="2" type="ORF">BE04_20310</name>
</gene>
<organism evidence="2 3">
    <name type="scientific">Sorangium cellulosum</name>
    <name type="common">Polyangium cellulosum</name>
    <dbReference type="NCBI Taxonomy" id="56"/>
    <lineage>
        <taxon>Bacteria</taxon>
        <taxon>Pseudomonadati</taxon>
        <taxon>Myxococcota</taxon>
        <taxon>Polyangia</taxon>
        <taxon>Polyangiales</taxon>
        <taxon>Polyangiaceae</taxon>
        <taxon>Sorangium</taxon>
    </lineage>
</organism>
<evidence type="ECO:0000256" key="1">
    <source>
        <dbReference type="SAM" id="MobiDB-lite"/>
    </source>
</evidence>
<evidence type="ECO:0008006" key="4">
    <source>
        <dbReference type="Google" id="ProtNLM"/>
    </source>
</evidence>
<protein>
    <recommendedName>
        <fullName evidence="4">CRISPR-associated protein Cmr3</fullName>
    </recommendedName>
</protein>
<dbReference type="Proteomes" id="UP000075604">
    <property type="component" value="Unassembled WGS sequence"/>
</dbReference>
<accession>A0A150PQC7</accession>
<dbReference type="EMBL" id="JELX01001742">
    <property type="protein sequence ID" value="KYF57863.1"/>
    <property type="molecule type" value="Genomic_DNA"/>
</dbReference>
<sequence length="424" mass="44831">MDWVAFGPPRPNTAGETHRRATDLPGPTTFQGIVRTALLAASGDDFSDRSGAARDARDALVGRPGALPEGWQLKGPFLTDVVETPHGPRARPWVTAPRFLMGTHREPLRARLLRSPDIDGGPSALDDSSPDASPLLLGAPWQRSAKPKPLGGWLSPRGLRWALAGGESLTAWRPVDHAPGLPPFVRRQELAGLEIDAGTGTARDGMLFFGDVLRFRDRSGIAGWLSAPLPPSIPRDALTRGDLAACGWRSRPAVLEELPPVDLDFTHLLEGRHLPVDVPEHQGFFLVALTPVPCKGSGLSAVASVEADLLLNAPLPGGVTVHVLAALTGPPRVIGGLLAASKVPRPNRSYWEAGSTWLFVLRGGGAGASGAAARGEALRRLNDAHVLGDRGEASFGYGHTLVGVGPTVDVEMVQAAARRREGRS</sequence>
<name>A0A150PQC7_SORCE</name>
<feature type="region of interest" description="Disordered" evidence="1">
    <location>
        <begin position="114"/>
        <end position="138"/>
    </location>
</feature>
<evidence type="ECO:0000313" key="2">
    <source>
        <dbReference type="EMBL" id="KYF57863.1"/>
    </source>
</evidence>
<dbReference type="AlphaFoldDB" id="A0A150PQC7"/>
<evidence type="ECO:0000313" key="3">
    <source>
        <dbReference type="Proteomes" id="UP000075604"/>
    </source>
</evidence>
<dbReference type="InterPro" id="IPR019117">
    <property type="entry name" value="CRISPR-assoc_protein_Cmr3"/>
</dbReference>
<feature type="region of interest" description="Disordered" evidence="1">
    <location>
        <begin position="1"/>
        <end position="27"/>
    </location>
</feature>
<feature type="compositionally biased region" description="Low complexity" evidence="1">
    <location>
        <begin position="119"/>
        <end position="138"/>
    </location>
</feature>
<reference evidence="2 3" key="1">
    <citation type="submission" date="2014-02" db="EMBL/GenBank/DDBJ databases">
        <title>The small core and large imbalanced accessory genome model reveals a collaborative survival strategy of Sorangium cellulosum strains in nature.</title>
        <authorList>
            <person name="Han K."/>
            <person name="Peng R."/>
            <person name="Blom J."/>
            <person name="Li Y.-Z."/>
        </authorList>
    </citation>
    <scope>NUCLEOTIDE SEQUENCE [LARGE SCALE GENOMIC DNA]</scope>
    <source>
        <strain evidence="2 3">So0157-18</strain>
    </source>
</reference>
<proteinExistence type="predicted"/>
<dbReference type="Pfam" id="PF09700">
    <property type="entry name" value="Cas_Cmr3"/>
    <property type="match status" value="1"/>
</dbReference>